<dbReference type="InterPro" id="IPR044922">
    <property type="entry name" value="DUF2063_N_sf"/>
</dbReference>
<keyword evidence="3" id="KW-1185">Reference proteome</keyword>
<dbReference type="Proteomes" id="UP000731907">
    <property type="component" value="Unassembled WGS sequence"/>
</dbReference>
<dbReference type="Pfam" id="PF09836">
    <property type="entry name" value="DUF2063"/>
    <property type="match status" value="1"/>
</dbReference>
<feature type="domain" description="Putative DNA-binding" evidence="1">
    <location>
        <begin position="11"/>
        <end position="98"/>
    </location>
</feature>
<dbReference type="RefSeq" id="WP_161760248.1">
    <property type="nucleotide sequence ID" value="NZ_JAAATX020000001.1"/>
</dbReference>
<proteinExistence type="predicted"/>
<organism evidence="2 3">
    <name type="scientific">Paragemmobacter amnigenus</name>
    <dbReference type="NCBI Taxonomy" id="2852097"/>
    <lineage>
        <taxon>Bacteria</taxon>
        <taxon>Pseudomonadati</taxon>
        <taxon>Pseudomonadota</taxon>
        <taxon>Alphaproteobacteria</taxon>
        <taxon>Rhodobacterales</taxon>
        <taxon>Paracoccaceae</taxon>
        <taxon>Paragemmobacter</taxon>
    </lineage>
</organism>
<dbReference type="EMBL" id="JAAATX020000001">
    <property type="protein sequence ID" value="MBU9696320.1"/>
    <property type="molecule type" value="Genomic_DNA"/>
</dbReference>
<dbReference type="Gene3D" id="1.10.150.690">
    <property type="entry name" value="DUF2063"/>
    <property type="match status" value="1"/>
</dbReference>
<accession>A0ABS6IXS6</accession>
<dbReference type="InterPro" id="IPR018640">
    <property type="entry name" value="DUF2063"/>
</dbReference>
<comment type="caution">
    <text evidence="2">The sequence shown here is derived from an EMBL/GenBank/DDBJ whole genome shotgun (WGS) entry which is preliminary data.</text>
</comment>
<reference evidence="2 3" key="1">
    <citation type="submission" date="2021-06" db="EMBL/GenBank/DDBJ databases">
        <title>Rhodobacteraceae bacterium strain HSP-20.</title>
        <authorList>
            <person name="Chen W.-M."/>
        </authorList>
    </citation>
    <scope>NUCLEOTIDE SEQUENCE [LARGE SCALE GENOMIC DNA]</scope>
    <source>
        <strain evidence="2 3">HSP-20</strain>
    </source>
</reference>
<protein>
    <submittedName>
        <fullName evidence="2">DNA-binding domain-containing protein</fullName>
    </submittedName>
</protein>
<keyword evidence="2" id="KW-0238">DNA-binding</keyword>
<sequence>MALHTHPEFVAAFGEALSGGPVPAGLTARDPAEIGRRFSVYRNNVAVGLTGALATRFPVIRRVVGEAFFAPLALLYAKMERPCSPVLAEWGEGFAAFVEGFAPLAAYPYLGDVARIEFARGRAFHAADARAVDPARLAGADPERVRLRLHPSVTLLWLAHPAVSIWARNQPGGEDVPLAHGPEIALILRDAAFGVPVWRVGRGDGVMVRSVLAGDPLAVAAGKARKVDAGHEPQALLVSLMRAGAIVDAGA</sequence>
<evidence type="ECO:0000259" key="1">
    <source>
        <dbReference type="Pfam" id="PF09836"/>
    </source>
</evidence>
<gene>
    <name evidence="2" type="ORF">GU927_000535</name>
</gene>
<name>A0ABS6IXS6_9RHOB</name>
<evidence type="ECO:0000313" key="3">
    <source>
        <dbReference type="Proteomes" id="UP000731907"/>
    </source>
</evidence>
<dbReference type="GO" id="GO:0003677">
    <property type="term" value="F:DNA binding"/>
    <property type="evidence" value="ECO:0007669"/>
    <property type="project" value="UniProtKB-KW"/>
</dbReference>
<evidence type="ECO:0000313" key="2">
    <source>
        <dbReference type="EMBL" id="MBU9696320.1"/>
    </source>
</evidence>